<dbReference type="STRING" id="1499966.U14_01541"/>
<organism evidence="2">
    <name type="scientific">Candidatus Moduliflexus flocculans</name>
    <dbReference type="NCBI Taxonomy" id="1499966"/>
    <lineage>
        <taxon>Bacteria</taxon>
        <taxon>Candidatus Moduliflexota</taxon>
        <taxon>Candidatus Moduliflexia</taxon>
        <taxon>Candidatus Moduliflexales</taxon>
        <taxon>Candidatus Moduliflexaceae</taxon>
    </lineage>
</organism>
<reference evidence="2" key="1">
    <citation type="journal article" date="2015" name="PeerJ">
        <title>First genomic representation of candidate bacterial phylum KSB3 points to enhanced environmental sensing as a trigger of wastewater bulking.</title>
        <authorList>
            <person name="Sekiguchi Y."/>
            <person name="Ohashi A."/>
            <person name="Parks D.H."/>
            <person name="Yamauchi T."/>
            <person name="Tyson G.W."/>
            <person name="Hugenholtz P."/>
        </authorList>
    </citation>
    <scope>NUCLEOTIDE SEQUENCE [LARGE SCALE GENOMIC DNA]</scope>
</reference>
<evidence type="ECO:0000313" key="2">
    <source>
        <dbReference type="EMBL" id="GAK50313.1"/>
    </source>
</evidence>
<dbReference type="AlphaFoldDB" id="A0A0S6VX00"/>
<dbReference type="InterPro" id="IPR025751">
    <property type="entry name" value="RsbRD_N_dom"/>
</dbReference>
<sequence>MPTTTAKQYLIKTIEDHREELILRICRQLQAYAHSHYETIPFERHQEREERFLNVILDTLRDEQSEALSLYLEDLVVQRADEGYALQELEEAFNIVQETLWQALAKYWPIEESVIEGMVVLKKLFKDVHSLLGPLYFQNSYKFSAEKFDDMRRKFAEYRHTRNGAS</sequence>
<accession>A0A0S6VX00</accession>
<evidence type="ECO:0000313" key="3">
    <source>
        <dbReference type="Proteomes" id="UP000030700"/>
    </source>
</evidence>
<dbReference type="Proteomes" id="UP000030700">
    <property type="component" value="Unassembled WGS sequence"/>
</dbReference>
<dbReference type="EMBL" id="DF820456">
    <property type="protein sequence ID" value="GAK50313.1"/>
    <property type="molecule type" value="Genomic_DNA"/>
</dbReference>
<gene>
    <name evidence="2" type="ORF">U14_01541</name>
</gene>
<keyword evidence="3" id="KW-1185">Reference proteome</keyword>
<feature type="domain" description="RsbT co-antagonist protein RsbRD N-terminal" evidence="1">
    <location>
        <begin position="19"/>
        <end position="107"/>
    </location>
</feature>
<protein>
    <recommendedName>
        <fullName evidence="1">RsbT co-antagonist protein RsbRD N-terminal domain-containing protein</fullName>
    </recommendedName>
</protein>
<evidence type="ECO:0000259" key="1">
    <source>
        <dbReference type="Pfam" id="PF14361"/>
    </source>
</evidence>
<proteinExistence type="predicted"/>
<name>A0A0S6VX00_9BACT</name>
<dbReference type="Pfam" id="PF14361">
    <property type="entry name" value="RsbRD_N"/>
    <property type="match status" value="1"/>
</dbReference>
<dbReference type="HOGENOM" id="CLU_1599473_0_0_0"/>